<protein>
    <recommendedName>
        <fullName evidence="3">Phage baseplate assembly protein V</fullName>
    </recommendedName>
</protein>
<organism evidence="1 2">
    <name type="scientific">Halorhodospira halophila (strain DSM 244 / SL1)</name>
    <name type="common">Ectothiorhodospira halophila (strain DSM 244 / SL1)</name>
    <dbReference type="NCBI Taxonomy" id="349124"/>
    <lineage>
        <taxon>Bacteria</taxon>
        <taxon>Pseudomonadati</taxon>
        <taxon>Pseudomonadota</taxon>
        <taxon>Gammaproteobacteria</taxon>
        <taxon>Chromatiales</taxon>
        <taxon>Ectothiorhodospiraceae</taxon>
        <taxon>Halorhodospira</taxon>
    </lineage>
</organism>
<accession>A1WVJ5</accession>
<gene>
    <name evidence="1" type="ordered locus">Hhal_0931</name>
</gene>
<evidence type="ECO:0008006" key="3">
    <source>
        <dbReference type="Google" id="ProtNLM"/>
    </source>
</evidence>
<reference evidence="2" key="1">
    <citation type="submission" date="2006-12" db="EMBL/GenBank/DDBJ databases">
        <title>Complete sequence of Halorhodospira halophila SL1.</title>
        <authorList>
            <consortium name="US DOE Joint Genome Institute"/>
            <person name="Copeland A."/>
            <person name="Lucas S."/>
            <person name="Lapidus A."/>
            <person name="Barry K."/>
            <person name="Detter J.C."/>
            <person name="Glavina del Rio T."/>
            <person name="Hammon N."/>
            <person name="Israni S."/>
            <person name="Dalin E."/>
            <person name="Tice H."/>
            <person name="Pitluck S."/>
            <person name="Saunders E."/>
            <person name="Brettin T."/>
            <person name="Bruce D."/>
            <person name="Han C."/>
            <person name="Tapia R."/>
            <person name="Schmutz J."/>
            <person name="Larimer F."/>
            <person name="Land M."/>
            <person name="Hauser L."/>
            <person name="Kyrpides N."/>
            <person name="Mikhailova N."/>
            <person name="Hoff W."/>
            <person name="Richardson P."/>
        </authorList>
    </citation>
    <scope>NUCLEOTIDE SEQUENCE [LARGE SCALE GENOMIC DNA]</scope>
    <source>
        <strain evidence="2">DSM 244 / SL1</strain>
    </source>
</reference>
<name>A1WVJ5_HALHL</name>
<sequence length="153" mass="16269">MEDDPVLGPVPVGLYAATAVCWAEVLTTSRQGRATRVAVDTPEGITEWPVAGHARELSALKPGDRVVALLDPADQGLYLIHALADADEPPRAGLERRPDGSYLLRAEHGSIRLEVAGAELELGADGAIRIDGEVVEARARGEHRIRGARVAIN</sequence>
<dbReference type="STRING" id="349124.Hhal_0931"/>
<dbReference type="OrthoDB" id="5405793at2"/>
<keyword evidence="2" id="KW-1185">Reference proteome</keyword>
<dbReference type="KEGG" id="hha:Hhal_0931"/>
<dbReference type="AlphaFoldDB" id="A1WVJ5"/>
<dbReference type="HOGENOM" id="CLU_1710721_0_0_6"/>
<dbReference type="RefSeq" id="WP_011813730.1">
    <property type="nucleotide sequence ID" value="NC_008789.1"/>
</dbReference>
<dbReference type="EMBL" id="CP000544">
    <property type="protein sequence ID" value="ABM61707.1"/>
    <property type="molecule type" value="Genomic_DNA"/>
</dbReference>
<evidence type="ECO:0000313" key="1">
    <source>
        <dbReference type="EMBL" id="ABM61707.1"/>
    </source>
</evidence>
<evidence type="ECO:0000313" key="2">
    <source>
        <dbReference type="Proteomes" id="UP000000647"/>
    </source>
</evidence>
<dbReference type="Proteomes" id="UP000000647">
    <property type="component" value="Chromosome"/>
</dbReference>
<reference evidence="1 2" key="2">
    <citation type="journal article" date="2013" name="Stand. Genomic Sci.">
        <title>Complete genome sequence of Halorhodospira halophila SL1.</title>
        <authorList>
            <person name="Challacombe J.F."/>
            <person name="Majid S."/>
            <person name="Deole R."/>
            <person name="Brettin T.S."/>
            <person name="Bruce D."/>
            <person name="Delano S.F."/>
            <person name="Detter J.C."/>
            <person name="Gleasner C.D."/>
            <person name="Han C.S."/>
            <person name="Misra M."/>
            <person name="Reitenga K.G."/>
            <person name="Mikhailova N."/>
            <person name="Woyke T."/>
            <person name="Pitluck S."/>
            <person name="Nolan M."/>
            <person name="Land M.L."/>
            <person name="Saunders E."/>
            <person name="Tapia R."/>
            <person name="Lapidus A."/>
            <person name="Ivanova N."/>
            <person name="Hoff W.D."/>
        </authorList>
    </citation>
    <scope>NUCLEOTIDE SEQUENCE [LARGE SCALE GENOMIC DNA]</scope>
    <source>
        <strain evidence="2">DSM 244 / SL1</strain>
    </source>
</reference>
<proteinExistence type="predicted"/>